<organism evidence="2 3">
    <name type="scientific">Psychrobacter nivimaris</name>
    <dbReference type="NCBI Taxonomy" id="281738"/>
    <lineage>
        <taxon>Bacteria</taxon>
        <taxon>Pseudomonadati</taxon>
        <taxon>Pseudomonadota</taxon>
        <taxon>Gammaproteobacteria</taxon>
        <taxon>Moraxellales</taxon>
        <taxon>Moraxellaceae</taxon>
        <taxon>Psychrobacter</taxon>
    </lineage>
</organism>
<dbReference type="Proteomes" id="UP000471465">
    <property type="component" value="Unassembled WGS sequence"/>
</dbReference>
<evidence type="ECO:0000256" key="1">
    <source>
        <dbReference type="SAM" id="Phobius"/>
    </source>
</evidence>
<proteinExistence type="predicted"/>
<dbReference type="EMBL" id="VZIZ01000011">
    <property type="protein sequence ID" value="KAF0569212.1"/>
    <property type="molecule type" value="Genomic_DNA"/>
</dbReference>
<reference evidence="2 3" key="1">
    <citation type="submission" date="2019-09" db="EMBL/GenBank/DDBJ databases">
        <title>Draft genome sequence of Psychrobacter nivimaris LAMA 639, in search for biotechnological relevant genes.</title>
        <authorList>
            <person name="Lima A.O.S."/>
            <person name="Staloch B.E.K."/>
            <person name="Freitas R.C."/>
            <person name="Niero H."/>
            <person name="Silva M.A.C."/>
        </authorList>
    </citation>
    <scope>NUCLEOTIDE SEQUENCE [LARGE SCALE GENOMIC DNA]</scope>
    <source>
        <strain evidence="2 3">LAMA 639</strain>
    </source>
</reference>
<keyword evidence="3" id="KW-1185">Reference proteome</keyword>
<keyword evidence="1" id="KW-0472">Membrane</keyword>
<evidence type="ECO:0000313" key="2">
    <source>
        <dbReference type="EMBL" id="KAF0569212.1"/>
    </source>
</evidence>
<evidence type="ECO:0000313" key="3">
    <source>
        <dbReference type="Proteomes" id="UP000471465"/>
    </source>
</evidence>
<dbReference type="AlphaFoldDB" id="A0A6N7C1K7"/>
<sequence>MSSDGIIEVPGIILLIVCLLRSSQYFMKSHVKQIKAFWLGAVLIFVSVIRRELNYLPDLLVPSDFLMLGQSYDWWEDSVLTLIYLVALGLLVYSRHYLWAVLKNVPVSLYLSVTVLAIIQYMGENAIMFPHTFGEIVEELAETAIYGIALTYLWRFKLADYESCLVQKLNYKFNHANN</sequence>
<accession>A0A6N7C1K7</accession>
<keyword evidence="1" id="KW-0812">Transmembrane</keyword>
<feature type="transmembrane region" description="Helical" evidence="1">
    <location>
        <begin position="6"/>
        <end position="24"/>
    </location>
</feature>
<keyword evidence="1" id="KW-1133">Transmembrane helix</keyword>
<feature type="transmembrane region" description="Helical" evidence="1">
    <location>
        <begin position="105"/>
        <end position="123"/>
    </location>
</feature>
<name>A0A6N7C1K7_9GAMM</name>
<protein>
    <submittedName>
        <fullName evidence="2">Uncharacterized protein</fullName>
    </submittedName>
</protein>
<feature type="transmembrane region" description="Helical" evidence="1">
    <location>
        <begin position="74"/>
        <end position="93"/>
    </location>
</feature>
<comment type="caution">
    <text evidence="2">The sequence shown here is derived from an EMBL/GenBank/DDBJ whole genome shotgun (WGS) entry which is preliminary data.</text>
</comment>
<feature type="transmembrane region" description="Helical" evidence="1">
    <location>
        <begin position="36"/>
        <end position="54"/>
    </location>
</feature>
<gene>
    <name evidence="2" type="ORF">FQV37_119</name>
</gene>